<dbReference type="Proteomes" id="UP000494040">
    <property type="component" value="Unassembled WGS sequence"/>
</dbReference>
<dbReference type="GeneID" id="106661448"/>
<dbReference type="RefSeq" id="XP_014240327.1">
    <property type="nucleotide sequence ID" value="XM_014384841.2"/>
</dbReference>
<evidence type="ECO:0000256" key="1">
    <source>
        <dbReference type="SAM" id="MobiDB-lite"/>
    </source>
</evidence>
<proteinExistence type="predicted"/>
<feature type="region of interest" description="Disordered" evidence="1">
    <location>
        <begin position="83"/>
        <end position="116"/>
    </location>
</feature>
<organism evidence="2 3">
    <name type="scientific">Cimex lectularius</name>
    <name type="common">Bed bug</name>
    <name type="synonym">Acanthia lectularia</name>
    <dbReference type="NCBI Taxonomy" id="79782"/>
    <lineage>
        <taxon>Eukaryota</taxon>
        <taxon>Metazoa</taxon>
        <taxon>Ecdysozoa</taxon>
        <taxon>Arthropoda</taxon>
        <taxon>Hexapoda</taxon>
        <taxon>Insecta</taxon>
        <taxon>Pterygota</taxon>
        <taxon>Neoptera</taxon>
        <taxon>Paraneoptera</taxon>
        <taxon>Hemiptera</taxon>
        <taxon>Heteroptera</taxon>
        <taxon>Panheteroptera</taxon>
        <taxon>Cimicomorpha</taxon>
        <taxon>Cimicidae</taxon>
        <taxon>Cimex</taxon>
    </lineage>
</organism>
<keyword evidence="3" id="KW-1185">Reference proteome</keyword>
<feature type="compositionally biased region" description="Basic and acidic residues" evidence="1">
    <location>
        <begin position="158"/>
        <end position="171"/>
    </location>
</feature>
<feature type="region of interest" description="Disordered" evidence="1">
    <location>
        <begin position="658"/>
        <end position="700"/>
    </location>
</feature>
<feature type="region of interest" description="Disordered" evidence="1">
    <location>
        <begin position="579"/>
        <end position="602"/>
    </location>
</feature>
<feature type="compositionally biased region" description="Basic and acidic residues" evidence="1">
    <location>
        <begin position="686"/>
        <end position="698"/>
    </location>
</feature>
<dbReference type="KEGG" id="clec:106661448"/>
<sequence>MSNRDRNENFLSRAKLLTSGTMEEYFKFSSDIIERFLLEKEMRELIAEYDENLSTSDILYGRGAKGFNQETLQKTAKMYLLQNNRDSRLSPDDTLNDIDNHRRRGRNKENDVKFKSKCKTQKHEYAIDDIDNQIGAKSNANNSFTLYPASTDFKFRMDDEGSSLGKDKKGDLQTVSEQPDKGEDETQEKPAKEEYEKSFEPEVVLGDERILNMTFFTDELKSQNIVQQTAEEGVTSNNRDPTCVTPSDYPASSICSACAILKQLDEYERNHYITKTRAQELTELRKLIFQSVDHKIGCRKMRKDIFNKNLEEKDMSELSAGMSSSSESPMVPLKWAKETLRKVGYERAVEFIALTYEEKLQKFKNWIPEFMKYTKTKKKQRSGARRCKARNRGILRRYPRCNNSHDNWKIEGLRDPFYFGSYENTGDPEKAATESKNSHSDDPLFKLTRNNTQGFHLLSDIKVDDETSDEEEIYENVSTGIRNFSKFPENLDRPLKNIYNDALQNCPTSTDQQIEWECHMLSCFPPYDKMNGFSMPTAQLLFENYVEDAISAGIDEKTMAGPSFKYSWTPVEAHDNSSFLDDELPFSYPPPPSPEESELSEYNSDQTMRIVNLFGTIEAEVNNDGRSHCNPEQIMQHDFCDWPINDGFASPEECEDYSIVTTPDPSSDDASDSDSDGSADSLDTVIIKDKHDKEKPVKAETTQLCETNEEKELAHAVAQEIINSLENEIYAVIQQSQKMDQGSSQK</sequence>
<feature type="compositionally biased region" description="Basic and acidic residues" evidence="1">
    <location>
        <begin position="187"/>
        <end position="199"/>
    </location>
</feature>
<feature type="compositionally biased region" description="Acidic residues" evidence="1">
    <location>
        <begin position="666"/>
        <end position="677"/>
    </location>
</feature>
<name>A0A8I6R874_CIMLE</name>
<feature type="compositionally biased region" description="Basic and acidic residues" evidence="1">
    <location>
        <begin position="427"/>
        <end position="444"/>
    </location>
</feature>
<dbReference type="EnsemblMetazoa" id="XM_014384841.2">
    <property type="protein sequence ID" value="XP_014240327.1"/>
    <property type="gene ID" value="LOC106661448"/>
</dbReference>
<feature type="region of interest" description="Disordered" evidence="1">
    <location>
        <begin position="158"/>
        <end position="199"/>
    </location>
</feature>
<accession>A0A8I6R874</accession>
<dbReference type="AlphaFoldDB" id="A0A8I6R874"/>
<feature type="region of interest" description="Disordered" evidence="1">
    <location>
        <begin position="424"/>
        <end position="444"/>
    </location>
</feature>
<evidence type="ECO:0000313" key="3">
    <source>
        <dbReference type="Proteomes" id="UP000494040"/>
    </source>
</evidence>
<reference evidence="2" key="1">
    <citation type="submission" date="2022-01" db="UniProtKB">
        <authorList>
            <consortium name="EnsemblMetazoa"/>
        </authorList>
    </citation>
    <scope>IDENTIFICATION</scope>
</reference>
<protein>
    <submittedName>
        <fullName evidence="2">Uncharacterized protein</fullName>
    </submittedName>
</protein>
<evidence type="ECO:0000313" key="2">
    <source>
        <dbReference type="EnsemblMetazoa" id="XP_014240327.1"/>
    </source>
</evidence>